<evidence type="ECO:0000256" key="5">
    <source>
        <dbReference type="ARBA" id="ARBA00022989"/>
    </source>
</evidence>
<evidence type="ECO:0000256" key="7">
    <source>
        <dbReference type="ARBA" id="ARBA00023157"/>
    </source>
</evidence>
<protein>
    <recommendedName>
        <fullName evidence="10">Serine-threonine/tyrosine-protein kinase catalytic domain-containing protein</fullName>
    </recommendedName>
</protein>
<keyword evidence="9" id="KW-1185">Reference proteome</keyword>
<dbReference type="InterPro" id="IPR011009">
    <property type="entry name" value="Kinase-like_dom_sf"/>
</dbReference>
<dbReference type="Gene3D" id="1.10.510.10">
    <property type="entry name" value="Transferase(Phosphotransferase) domain 1"/>
    <property type="match status" value="1"/>
</dbReference>
<dbReference type="PANTHER" id="PTHR46204:SF8">
    <property type="entry name" value="PROTEIN KINASE DOMAIN-CONTAINING PROTEIN"/>
    <property type="match status" value="1"/>
</dbReference>
<dbReference type="InterPro" id="IPR044812">
    <property type="entry name" value="CERK1/LYK3-like"/>
</dbReference>
<keyword evidence="4" id="KW-0732">Signal</keyword>
<dbReference type="EMBL" id="VIEB01006402">
    <property type="protein sequence ID" value="TQD68958.1"/>
    <property type="molecule type" value="Genomic_DNA"/>
</dbReference>
<sequence length="96" mass="10752">MKSLISVIKKVFQDDHPEAALEAATDGNLRSNYPMEDMFKMAEIAEWCMSEEAVERPEMREIVAMLSQIATSSIEWEATLGGDSQVFSGVFQFSGR</sequence>
<keyword evidence="2" id="KW-1003">Cell membrane</keyword>
<name>A0A540K408_MALBA</name>
<accession>A0A540K408</accession>
<proteinExistence type="predicted"/>
<dbReference type="GO" id="GO:0019199">
    <property type="term" value="F:transmembrane receptor protein kinase activity"/>
    <property type="evidence" value="ECO:0007669"/>
    <property type="project" value="InterPro"/>
</dbReference>
<comment type="subcellular location">
    <subcellularLocation>
        <location evidence="1">Cell membrane</location>
        <topology evidence="1">Single-pass membrane protein</topology>
    </subcellularLocation>
</comment>
<evidence type="ECO:0008006" key="10">
    <source>
        <dbReference type="Google" id="ProtNLM"/>
    </source>
</evidence>
<dbReference type="Proteomes" id="UP000315295">
    <property type="component" value="Unassembled WGS sequence"/>
</dbReference>
<evidence type="ECO:0000256" key="6">
    <source>
        <dbReference type="ARBA" id="ARBA00023136"/>
    </source>
</evidence>
<keyword evidence="7" id="KW-1015">Disulfide bond</keyword>
<keyword evidence="5" id="KW-1133">Transmembrane helix</keyword>
<evidence type="ECO:0000256" key="3">
    <source>
        <dbReference type="ARBA" id="ARBA00022692"/>
    </source>
</evidence>
<evidence type="ECO:0000256" key="4">
    <source>
        <dbReference type="ARBA" id="ARBA00022729"/>
    </source>
</evidence>
<evidence type="ECO:0000256" key="1">
    <source>
        <dbReference type="ARBA" id="ARBA00004162"/>
    </source>
</evidence>
<evidence type="ECO:0000313" key="9">
    <source>
        <dbReference type="Proteomes" id="UP000315295"/>
    </source>
</evidence>
<comment type="caution">
    <text evidence="8">The sequence shown here is derived from an EMBL/GenBank/DDBJ whole genome shotgun (WGS) entry which is preliminary data.</text>
</comment>
<keyword evidence="3" id="KW-0812">Transmembrane</keyword>
<keyword evidence="6" id="KW-0472">Membrane</keyword>
<reference evidence="8 9" key="1">
    <citation type="journal article" date="2019" name="G3 (Bethesda)">
        <title>Sequencing of a Wild Apple (Malus baccata) Genome Unravels the Differences Between Cultivated and Wild Apple Species Regarding Disease Resistance and Cold Tolerance.</title>
        <authorList>
            <person name="Chen X."/>
        </authorList>
    </citation>
    <scope>NUCLEOTIDE SEQUENCE [LARGE SCALE GENOMIC DNA]</scope>
    <source>
        <strain evidence="9">cv. Shandingzi</strain>
        <tissue evidence="8">Leaves</tissue>
    </source>
</reference>
<dbReference type="SUPFAM" id="SSF56112">
    <property type="entry name" value="Protein kinase-like (PK-like)"/>
    <property type="match status" value="1"/>
</dbReference>
<dbReference type="GO" id="GO:0045087">
    <property type="term" value="P:innate immune response"/>
    <property type="evidence" value="ECO:0007669"/>
    <property type="project" value="InterPro"/>
</dbReference>
<evidence type="ECO:0000256" key="2">
    <source>
        <dbReference type="ARBA" id="ARBA00022475"/>
    </source>
</evidence>
<dbReference type="PANTHER" id="PTHR46204">
    <property type="entry name" value="CHITIN ELICITOR RECEPTOR KINASE 1-RELATED"/>
    <property type="match status" value="1"/>
</dbReference>
<gene>
    <name evidence="8" type="ORF">C1H46_045509</name>
</gene>
<organism evidence="8 9">
    <name type="scientific">Malus baccata</name>
    <name type="common">Siberian crab apple</name>
    <name type="synonym">Pyrus baccata</name>
    <dbReference type="NCBI Taxonomy" id="106549"/>
    <lineage>
        <taxon>Eukaryota</taxon>
        <taxon>Viridiplantae</taxon>
        <taxon>Streptophyta</taxon>
        <taxon>Embryophyta</taxon>
        <taxon>Tracheophyta</taxon>
        <taxon>Spermatophyta</taxon>
        <taxon>Magnoliopsida</taxon>
        <taxon>eudicotyledons</taxon>
        <taxon>Gunneridae</taxon>
        <taxon>Pentapetalae</taxon>
        <taxon>rosids</taxon>
        <taxon>fabids</taxon>
        <taxon>Rosales</taxon>
        <taxon>Rosaceae</taxon>
        <taxon>Amygdaloideae</taxon>
        <taxon>Maleae</taxon>
        <taxon>Malus</taxon>
    </lineage>
</organism>
<dbReference type="AlphaFoldDB" id="A0A540K408"/>
<evidence type="ECO:0000313" key="8">
    <source>
        <dbReference type="EMBL" id="TQD68958.1"/>
    </source>
</evidence>
<dbReference type="STRING" id="106549.A0A540K408"/>
<dbReference type="GO" id="GO:0005886">
    <property type="term" value="C:plasma membrane"/>
    <property type="evidence" value="ECO:0007669"/>
    <property type="project" value="UniProtKB-SubCell"/>
</dbReference>